<proteinExistence type="inferred from homology"/>
<sequence length="239" mass="26288">MLPQDWFIPPGVKLAFSRRQGGVSQAPFDSLNLGDHVGDDPEHVRQNRLLAAKAMGLAGEPAWLQQVHGIDLVNLEQDSNRVADGSFCRSNRHVCVVMTADCLPVLICDREATQVAAVHAGWRGLCNGIVEAAVAEFDAPTDQLLIYLGPCIGPKAFEVGAEVRAQFIAQHADTDAFFTPRGDKFLADLQGIARYRAEHLGIGSVYQLPHCTFSMSADYFSYRREAKTGRMASFIWLEK</sequence>
<protein>
    <recommendedName>
        <fullName evidence="10">Purine nucleoside phosphorylase</fullName>
    </recommendedName>
</protein>
<evidence type="ECO:0000256" key="2">
    <source>
        <dbReference type="ARBA" id="ARBA00007353"/>
    </source>
</evidence>
<name>A0A6L7I1N6_9GAMM</name>
<evidence type="ECO:0000256" key="5">
    <source>
        <dbReference type="ARBA" id="ARBA00022801"/>
    </source>
</evidence>
<dbReference type="InterPro" id="IPR038371">
    <property type="entry name" value="Cu_polyphenol_OxRdtase_sf"/>
</dbReference>
<dbReference type="Proteomes" id="UP000474778">
    <property type="component" value="Unassembled WGS sequence"/>
</dbReference>
<dbReference type="Gene3D" id="3.60.140.10">
    <property type="entry name" value="CNF1/YfiH-like putative cysteine hydrolases"/>
    <property type="match status" value="1"/>
</dbReference>
<comment type="catalytic activity">
    <reaction evidence="8">
        <text>adenosine + phosphate = alpha-D-ribose 1-phosphate + adenine</text>
        <dbReference type="Rhea" id="RHEA:27642"/>
        <dbReference type="ChEBI" id="CHEBI:16335"/>
        <dbReference type="ChEBI" id="CHEBI:16708"/>
        <dbReference type="ChEBI" id="CHEBI:43474"/>
        <dbReference type="ChEBI" id="CHEBI:57720"/>
        <dbReference type="EC" id="2.4.2.1"/>
    </reaction>
    <physiologicalReaction direction="left-to-right" evidence="8">
        <dbReference type="Rhea" id="RHEA:27643"/>
    </physiologicalReaction>
</comment>
<keyword evidence="12" id="KW-1185">Reference proteome</keyword>
<dbReference type="NCBIfam" id="TIGR00726">
    <property type="entry name" value="peptidoglycan editing factor PgeF"/>
    <property type="match status" value="1"/>
</dbReference>
<evidence type="ECO:0000256" key="9">
    <source>
        <dbReference type="ARBA" id="ARBA00049893"/>
    </source>
</evidence>
<dbReference type="EMBL" id="WRPA01000019">
    <property type="protein sequence ID" value="MXR70467.1"/>
    <property type="molecule type" value="Genomic_DNA"/>
</dbReference>
<dbReference type="CDD" id="cd16833">
    <property type="entry name" value="YfiH"/>
    <property type="match status" value="1"/>
</dbReference>
<evidence type="ECO:0000256" key="3">
    <source>
        <dbReference type="ARBA" id="ARBA00022679"/>
    </source>
</evidence>
<evidence type="ECO:0000313" key="12">
    <source>
        <dbReference type="Proteomes" id="UP000474778"/>
    </source>
</evidence>
<comment type="catalytic activity">
    <reaction evidence="9">
        <text>S-methyl-5'-thioadenosine + phosphate = 5-(methylsulfanyl)-alpha-D-ribose 1-phosphate + adenine</text>
        <dbReference type="Rhea" id="RHEA:11852"/>
        <dbReference type="ChEBI" id="CHEBI:16708"/>
        <dbReference type="ChEBI" id="CHEBI:17509"/>
        <dbReference type="ChEBI" id="CHEBI:43474"/>
        <dbReference type="ChEBI" id="CHEBI:58533"/>
        <dbReference type="EC" id="2.4.2.28"/>
    </reaction>
    <physiologicalReaction direction="left-to-right" evidence="9">
        <dbReference type="Rhea" id="RHEA:11853"/>
    </physiologicalReaction>
</comment>
<dbReference type="RefSeq" id="WP_160798492.1">
    <property type="nucleotide sequence ID" value="NZ_WRPA01000019.1"/>
</dbReference>
<dbReference type="GO" id="GO:0005507">
    <property type="term" value="F:copper ion binding"/>
    <property type="evidence" value="ECO:0007669"/>
    <property type="project" value="TreeGrafter"/>
</dbReference>
<accession>A0A6L7I1N6</accession>
<dbReference type="Pfam" id="PF02578">
    <property type="entry name" value="Cu-oxidase_4"/>
    <property type="match status" value="1"/>
</dbReference>
<organism evidence="11 12">
    <name type="scientific">Shewanella insulae</name>
    <dbReference type="NCBI Taxonomy" id="2681496"/>
    <lineage>
        <taxon>Bacteria</taxon>
        <taxon>Pseudomonadati</taxon>
        <taxon>Pseudomonadota</taxon>
        <taxon>Gammaproteobacteria</taxon>
        <taxon>Alteromonadales</taxon>
        <taxon>Shewanellaceae</taxon>
        <taxon>Shewanella</taxon>
    </lineage>
</organism>
<dbReference type="PANTHER" id="PTHR30616">
    <property type="entry name" value="UNCHARACTERIZED PROTEIN YFIH"/>
    <property type="match status" value="1"/>
</dbReference>
<dbReference type="GO" id="GO:0016787">
    <property type="term" value="F:hydrolase activity"/>
    <property type="evidence" value="ECO:0007669"/>
    <property type="project" value="UniProtKB-KW"/>
</dbReference>
<comment type="catalytic activity">
    <reaction evidence="7">
        <text>adenosine + H2O + H(+) = inosine + NH4(+)</text>
        <dbReference type="Rhea" id="RHEA:24408"/>
        <dbReference type="ChEBI" id="CHEBI:15377"/>
        <dbReference type="ChEBI" id="CHEBI:15378"/>
        <dbReference type="ChEBI" id="CHEBI:16335"/>
        <dbReference type="ChEBI" id="CHEBI:17596"/>
        <dbReference type="ChEBI" id="CHEBI:28938"/>
        <dbReference type="EC" id="3.5.4.4"/>
    </reaction>
    <physiologicalReaction direction="left-to-right" evidence="7">
        <dbReference type="Rhea" id="RHEA:24409"/>
    </physiologicalReaction>
</comment>
<dbReference type="SUPFAM" id="SSF64438">
    <property type="entry name" value="CNF1/YfiH-like putative cysteine hydrolases"/>
    <property type="match status" value="1"/>
</dbReference>
<keyword evidence="5" id="KW-0378">Hydrolase</keyword>
<keyword evidence="6" id="KW-0862">Zinc</keyword>
<keyword evidence="4" id="KW-0479">Metal-binding</keyword>
<evidence type="ECO:0000256" key="10">
    <source>
        <dbReference type="RuleBase" id="RU361274"/>
    </source>
</evidence>
<evidence type="ECO:0000256" key="8">
    <source>
        <dbReference type="ARBA" id="ARBA00048968"/>
    </source>
</evidence>
<evidence type="ECO:0000256" key="4">
    <source>
        <dbReference type="ARBA" id="ARBA00022723"/>
    </source>
</evidence>
<gene>
    <name evidence="11" type="primary">pgeF</name>
    <name evidence="11" type="ORF">GNT65_17555</name>
</gene>
<evidence type="ECO:0000256" key="1">
    <source>
        <dbReference type="ARBA" id="ARBA00000553"/>
    </source>
</evidence>
<evidence type="ECO:0000256" key="7">
    <source>
        <dbReference type="ARBA" id="ARBA00047989"/>
    </source>
</evidence>
<reference evidence="11 12" key="1">
    <citation type="submission" date="2019-12" db="EMBL/GenBank/DDBJ databases">
        <title>Shewanella insulae sp. nov., isolated from a tidal flat.</title>
        <authorList>
            <person name="Yoon J.-H."/>
        </authorList>
    </citation>
    <scope>NUCLEOTIDE SEQUENCE [LARGE SCALE GENOMIC DNA]</scope>
    <source>
        <strain evidence="11 12">JBTF-M18</strain>
    </source>
</reference>
<dbReference type="InterPro" id="IPR003730">
    <property type="entry name" value="Cu_polyphenol_OxRdtase"/>
</dbReference>
<dbReference type="InterPro" id="IPR011324">
    <property type="entry name" value="Cytotoxic_necrot_fac-like_cat"/>
</dbReference>
<keyword evidence="3" id="KW-0808">Transferase</keyword>
<dbReference type="GO" id="GO:0017061">
    <property type="term" value="F:S-methyl-5-thioadenosine phosphorylase activity"/>
    <property type="evidence" value="ECO:0007669"/>
    <property type="project" value="UniProtKB-EC"/>
</dbReference>
<comment type="caution">
    <text evidence="11">The sequence shown here is derived from an EMBL/GenBank/DDBJ whole genome shotgun (WGS) entry which is preliminary data.</text>
</comment>
<comment type="catalytic activity">
    <reaction evidence="1">
        <text>inosine + phosphate = alpha-D-ribose 1-phosphate + hypoxanthine</text>
        <dbReference type="Rhea" id="RHEA:27646"/>
        <dbReference type="ChEBI" id="CHEBI:17368"/>
        <dbReference type="ChEBI" id="CHEBI:17596"/>
        <dbReference type="ChEBI" id="CHEBI:43474"/>
        <dbReference type="ChEBI" id="CHEBI:57720"/>
        <dbReference type="EC" id="2.4.2.1"/>
    </reaction>
    <physiologicalReaction direction="left-to-right" evidence="1">
        <dbReference type="Rhea" id="RHEA:27647"/>
    </physiologicalReaction>
</comment>
<comment type="similarity">
    <text evidence="2 10">Belongs to the purine nucleoside phosphorylase YfiH/LACC1 family.</text>
</comment>
<dbReference type="AlphaFoldDB" id="A0A6L7I1N6"/>
<evidence type="ECO:0000313" key="11">
    <source>
        <dbReference type="EMBL" id="MXR70467.1"/>
    </source>
</evidence>
<dbReference type="PANTHER" id="PTHR30616:SF2">
    <property type="entry name" value="PURINE NUCLEOSIDE PHOSPHORYLASE LACC1"/>
    <property type="match status" value="1"/>
</dbReference>
<evidence type="ECO:0000256" key="6">
    <source>
        <dbReference type="ARBA" id="ARBA00022833"/>
    </source>
</evidence>